<gene>
    <name evidence="1" type="ORF">OLEA9_A010736</name>
</gene>
<dbReference type="Proteomes" id="UP000594638">
    <property type="component" value="Unassembled WGS sequence"/>
</dbReference>
<keyword evidence="2" id="KW-1185">Reference proteome</keyword>
<accession>A0A8S0QK21</accession>
<reference evidence="1 2" key="1">
    <citation type="submission" date="2019-12" db="EMBL/GenBank/DDBJ databases">
        <authorList>
            <person name="Alioto T."/>
            <person name="Alioto T."/>
            <person name="Gomez Garrido J."/>
        </authorList>
    </citation>
    <scope>NUCLEOTIDE SEQUENCE [LARGE SCALE GENOMIC DNA]</scope>
</reference>
<organism evidence="1 2">
    <name type="scientific">Olea europaea subsp. europaea</name>
    <dbReference type="NCBI Taxonomy" id="158383"/>
    <lineage>
        <taxon>Eukaryota</taxon>
        <taxon>Viridiplantae</taxon>
        <taxon>Streptophyta</taxon>
        <taxon>Embryophyta</taxon>
        <taxon>Tracheophyta</taxon>
        <taxon>Spermatophyta</taxon>
        <taxon>Magnoliopsida</taxon>
        <taxon>eudicotyledons</taxon>
        <taxon>Gunneridae</taxon>
        <taxon>Pentapetalae</taxon>
        <taxon>asterids</taxon>
        <taxon>lamiids</taxon>
        <taxon>Lamiales</taxon>
        <taxon>Oleaceae</taxon>
        <taxon>Oleeae</taxon>
        <taxon>Olea</taxon>
    </lineage>
</organism>
<sequence>MEGQEHGLMLAREHMESRSTIPAMTAHEHIIYIKAVNIEITTNKVLYEVIFILDSHLQDDDQLPTYIIQPGTHEVHKHADKKQKQEWLLKT</sequence>
<dbReference type="Gramene" id="OE9A010736T1">
    <property type="protein sequence ID" value="OE9A010736C1"/>
    <property type="gene ID" value="OE9A010736"/>
</dbReference>
<protein>
    <submittedName>
        <fullName evidence="1">Uncharacterized protein</fullName>
    </submittedName>
</protein>
<proteinExistence type="predicted"/>
<evidence type="ECO:0000313" key="1">
    <source>
        <dbReference type="EMBL" id="CAA2968318.1"/>
    </source>
</evidence>
<dbReference type="AlphaFoldDB" id="A0A8S0QK21"/>
<dbReference type="EMBL" id="CACTIH010001904">
    <property type="protein sequence ID" value="CAA2968318.1"/>
    <property type="molecule type" value="Genomic_DNA"/>
</dbReference>
<evidence type="ECO:0000313" key="2">
    <source>
        <dbReference type="Proteomes" id="UP000594638"/>
    </source>
</evidence>
<comment type="caution">
    <text evidence="1">The sequence shown here is derived from an EMBL/GenBank/DDBJ whole genome shotgun (WGS) entry which is preliminary data.</text>
</comment>
<name>A0A8S0QK21_OLEEU</name>